<keyword evidence="3" id="KW-1185">Reference proteome</keyword>
<feature type="compositionally biased region" description="Low complexity" evidence="1">
    <location>
        <begin position="22"/>
        <end position="52"/>
    </location>
</feature>
<comment type="caution">
    <text evidence="2">The sequence shown here is derived from an EMBL/GenBank/DDBJ whole genome shotgun (WGS) entry which is preliminary data.</text>
</comment>
<protein>
    <submittedName>
        <fullName evidence="2">Uncharacterized protein</fullName>
    </submittedName>
</protein>
<reference evidence="2 3" key="1">
    <citation type="journal article" date="2020" name="Mol. Biol. Evol.">
        <title>Interspecific Gene Flow and the Evolution of Specialization in Black and White Rhinoceros.</title>
        <authorList>
            <person name="Moodley Y."/>
            <person name="Westbury M.V."/>
            <person name="Russo I.M."/>
            <person name="Gopalakrishnan S."/>
            <person name="Rakotoarivelo A."/>
            <person name="Olsen R.A."/>
            <person name="Prost S."/>
            <person name="Tunstall T."/>
            <person name="Ryder O.A."/>
            <person name="Dalen L."/>
            <person name="Bruford M.W."/>
        </authorList>
    </citation>
    <scope>NUCLEOTIDE SEQUENCE [LARGE SCALE GENOMIC DNA]</scope>
    <source>
        <strain evidence="2">SBR-YM</strain>
        <tissue evidence="2">Skin</tissue>
    </source>
</reference>
<evidence type="ECO:0000313" key="3">
    <source>
        <dbReference type="Proteomes" id="UP000551758"/>
    </source>
</evidence>
<evidence type="ECO:0000256" key="1">
    <source>
        <dbReference type="SAM" id="MobiDB-lite"/>
    </source>
</evidence>
<proteinExistence type="predicted"/>
<sequence>MGAGSSTEQRSPEQPEAGSATPAEPEPGSGGPAAEAAPGAPGDPAVAAPDPATKVRARRATCPGEAGVGGGGGPSDFCLRELPTRPARLQTREHALLFLGFSGGSFAPGREQSSSQRGGGLASLSWVSRGGDCAIRSNKIRVLPAANRASLHTLPVGTTQPETDGLPAGVPGELAHGRSVSSPRPPLSPGCGKSAVGP</sequence>
<evidence type="ECO:0000313" key="2">
    <source>
        <dbReference type="EMBL" id="KAF5914819.1"/>
    </source>
</evidence>
<dbReference type="Proteomes" id="UP000551758">
    <property type="component" value="Unassembled WGS sequence"/>
</dbReference>
<accession>A0A7J7EGC3</accession>
<dbReference type="EMBL" id="JACDTQ010003071">
    <property type="protein sequence ID" value="KAF5914819.1"/>
    <property type="molecule type" value="Genomic_DNA"/>
</dbReference>
<gene>
    <name evidence="2" type="ORF">HPG69_010885</name>
</gene>
<name>A0A7J7EGC3_DICBM</name>
<feature type="region of interest" description="Disordered" evidence="1">
    <location>
        <begin position="1"/>
        <end position="58"/>
    </location>
</feature>
<organism evidence="2 3">
    <name type="scientific">Diceros bicornis minor</name>
    <name type="common">South-central black rhinoceros</name>
    <dbReference type="NCBI Taxonomy" id="77932"/>
    <lineage>
        <taxon>Eukaryota</taxon>
        <taxon>Metazoa</taxon>
        <taxon>Chordata</taxon>
        <taxon>Craniata</taxon>
        <taxon>Vertebrata</taxon>
        <taxon>Euteleostomi</taxon>
        <taxon>Mammalia</taxon>
        <taxon>Eutheria</taxon>
        <taxon>Laurasiatheria</taxon>
        <taxon>Perissodactyla</taxon>
        <taxon>Rhinocerotidae</taxon>
        <taxon>Diceros</taxon>
    </lineage>
</organism>
<dbReference type="AlphaFoldDB" id="A0A7J7EGC3"/>
<feature type="region of interest" description="Disordered" evidence="1">
    <location>
        <begin position="153"/>
        <end position="198"/>
    </location>
</feature>